<proteinExistence type="predicted"/>
<evidence type="ECO:0000313" key="1">
    <source>
        <dbReference type="EMBL" id="NGM24153.1"/>
    </source>
</evidence>
<accession>A0A6M1LW25</accession>
<evidence type="ECO:0000313" key="2">
    <source>
        <dbReference type="Proteomes" id="UP000475385"/>
    </source>
</evidence>
<protein>
    <recommendedName>
        <fullName evidence="3">Killer suppression protein HigA</fullName>
    </recommendedName>
</protein>
<reference evidence="1 2" key="1">
    <citation type="submission" date="2020-02" db="EMBL/GenBank/DDBJ databases">
        <authorList>
            <person name="Kim H.M."/>
            <person name="Jeon C.O."/>
        </authorList>
    </citation>
    <scope>NUCLEOTIDE SEQUENCE [LARGE SCALE GENOMIC DNA]</scope>
    <source>
        <strain evidence="1 2">PeD5</strain>
    </source>
</reference>
<organism evidence="1 2">
    <name type="scientific">Falsiroseomonas algicola</name>
    <dbReference type="NCBI Taxonomy" id="2716930"/>
    <lineage>
        <taxon>Bacteria</taxon>
        <taxon>Pseudomonadati</taxon>
        <taxon>Pseudomonadota</taxon>
        <taxon>Alphaproteobacteria</taxon>
        <taxon>Acetobacterales</taxon>
        <taxon>Roseomonadaceae</taxon>
        <taxon>Falsiroseomonas</taxon>
    </lineage>
</organism>
<comment type="caution">
    <text evidence="1">The sequence shown here is derived from an EMBL/GenBank/DDBJ whole genome shotgun (WGS) entry which is preliminary data.</text>
</comment>
<dbReference type="Proteomes" id="UP000475385">
    <property type="component" value="Unassembled WGS sequence"/>
</dbReference>
<dbReference type="AlphaFoldDB" id="A0A6M1LW25"/>
<dbReference type="EMBL" id="JAAIKB010000026">
    <property type="protein sequence ID" value="NGM24153.1"/>
    <property type="molecule type" value="Genomic_DNA"/>
</dbReference>
<name>A0A6M1LW25_9PROT</name>
<evidence type="ECO:0008006" key="3">
    <source>
        <dbReference type="Google" id="ProtNLM"/>
    </source>
</evidence>
<sequence length="109" mass="12179">MEVAFRTKTLRSLCENEELMEERFGPEITKALMRRLADLRASTSLSDLVLGDPRDVPGTNGRSKTIEIASGHRLVVRANHAKNPTLSDGTTDWRRVSHVQVMSIEVPHA</sequence>
<keyword evidence="2" id="KW-1185">Reference proteome</keyword>
<dbReference type="RefSeq" id="WP_164698068.1">
    <property type="nucleotide sequence ID" value="NZ_JAAIKB010000026.1"/>
</dbReference>
<reference evidence="1 2" key="2">
    <citation type="submission" date="2020-03" db="EMBL/GenBank/DDBJ databases">
        <title>Roseomonas stagni sp. nov., isolated from pond water in Japan.</title>
        <authorList>
            <person name="Furuhata K."/>
            <person name="Miyamoto H."/>
            <person name="Goto K."/>
        </authorList>
    </citation>
    <scope>NUCLEOTIDE SEQUENCE [LARGE SCALE GENOMIC DNA]</scope>
    <source>
        <strain evidence="1 2">PeD5</strain>
    </source>
</reference>
<gene>
    <name evidence="1" type="ORF">G3576_29445</name>
</gene>